<dbReference type="EMBL" id="MKIE01000013">
    <property type="protein sequence ID" value="OHW61460.1"/>
    <property type="molecule type" value="Genomic_DNA"/>
</dbReference>
<keyword evidence="2 4" id="KW-0456">Lyase</keyword>
<gene>
    <name evidence="4" type="primary">fumA</name>
    <name evidence="4" type="ORF">EUAN_22030</name>
</gene>
<dbReference type="EC" id="4.2.1.2" evidence="4"/>
<dbReference type="PANTHER" id="PTHR43351:SF2">
    <property type="entry name" value="L(+)-TARTRATE DEHYDRATASE SUBUNIT BETA-RELATED"/>
    <property type="match status" value="1"/>
</dbReference>
<dbReference type="NCBIfam" id="NF005310">
    <property type="entry name" value="PRK06842.1"/>
    <property type="match status" value="1"/>
</dbReference>
<dbReference type="PANTHER" id="PTHR43351">
    <property type="entry name" value="L(+)-TARTRATE DEHYDRATASE SUBUNIT BETA"/>
    <property type="match status" value="1"/>
</dbReference>
<dbReference type="InterPro" id="IPR004647">
    <property type="entry name" value="Fe-S_hydro-lyase_TtdB-typ_cat"/>
</dbReference>
<feature type="domain" description="Fe-S hydro-lyase tartrate dehydratase beta-type catalytic" evidence="3">
    <location>
        <begin position="5"/>
        <end position="172"/>
    </location>
</feature>
<proteinExistence type="inferred from homology"/>
<dbReference type="GO" id="GO:0004333">
    <property type="term" value="F:fumarate hydratase activity"/>
    <property type="evidence" value="ECO:0007669"/>
    <property type="project" value="UniProtKB-EC"/>
</dbReference>
<comment type="caution">
    <text evidence="4">The sequence shown here is derived from an EMBL/GenBank/DDBJ whole genome shotgun (WGS) entry which is preliminary data.</text>
</comment>
<dbReference type="Proteomes" id="UP000180254">
    <property type="component" value="Unassembled WGS sequence"/>
</dbReference>
<reference evidence="4 5" key="1">
    <citation type="submission" date="2016-09" db="EMBL/GenBank/DDBJ databases">
        <title>Genome sequence of Eubacterium angustum.</title>
        <authorList>
            <person name="Poehlein A."/>
            <person name="Daniel R."/>
        </authorList>
    </citation>
    <scope>NUCLEOTIDE SEQUENCE [LARGE SCALE GENOMIC DNA]</scope>
    <source>
        <strain evidence="4 5">DSM 1989</strain>
    </source>
</reference>
<dbReference type="SUPFAM" id="SSF117457">
    <property type="entry name" value="FumA C-terminal domain-like"/>
    <property type="match status" value="1"/>
</dbReference>
<evidence type="ECO:0000256" key="2">
    <source>
        <dbReference type="ARBA" id="ARBA00023239"/>
    </source>
</evidence>
<keyword evidence="5" id="KW-1185">Reference proteome</keyword>
<dbReference type="InterPro" id="IPR036660">
    <property type="entry name" value="Fe-S_hydroAse_TtdB_cat_sf"/>
</dbReference>
<name>A0A1S1V4Z7_9FIRM</name>
<dbReference type="NCBIfam" id="TIGR00723">
    <property type="entry name" value="ttdB_fumA_fumB"/>
    <property type="match status" value="1"/>
</dbReference>
<dbReference type="AlphaFoldDB" id="A0A1S1V4Z7"/>
<dbReference type="STRING" id="39480.EUAN_22030"/>
<evidence type="ECO:0000313" key="4">
    <source>
        <dbReference type="EMBL" id="OHW61460.1"/>
    </source>
</evidence>
<evidence type="ECO:0000313" key="5">
    <source>
        <dbReference type="Proteomes" id="UP000180254"/>
    </source>
</evidence>
<evidence type="ECO:0000259" key="3">
    <source>
        <dbReference type="Pfam" id="PF05683"/>
    </source>
</evidence>
<sequence>MKIKAPLDSETVEKLKAGDRVEISGYIYTGRDSAHKRMIEDLESGEGLPFDIENQIIYYTGPCPPKEGQIIGSAGPTTSYRMDSYTPKLLELGLKGMIGKGLRDSEVVQSMVENRAVYFGASGGLGALIASKIKSVEVIAYDDLGTEAIRKLYVEDFPAVVVIDANGRSIYDREER</sequence>
<evidence type="ECO:0000256" key="1">
    <source>
        <dbReference type="ARBA" id="ARBA00008876"/>
    </source>
</evidence>
<organism evidence="4 5">
    <name type="scientific">Andreesenia angusta</name>
    <dbReference type="NCBI Taxonomy" id="39480"/>
    <lineage>
        <taxon>Bacteria</taxon>
        <taxon>Bacillati</taxon>
        <taxon>Bacillota</taxon>
        <taxon>Tissierellia</taxon>
        <taxon>Tissierellales</taxon>
        <taxon>Gottschalkiaceae</taxon>
        <taxon>Andreesenia</taxon>
    </lineage>
</organism>
<protein>
    <submittedName>
        <fullName evidence="4">Fumarate hydratase class I, aerobic</fullName>
        <ecNumber evidence="4">4.2.1.2</ecNumber>
    </submittedName>
</protein>
<dbReference type="OrthoDB" id="9798978at2"/>
<accession>A0A1S1V4Z7</accession>
<dbReference type="Pfam" id="PF05683">
    <property type="entry name" value="Fumerase_C"/>
    <property type="match status" value="1"/>
</dbReference>
<dbReference type="Gene3D" id="3.20.130.10">
    <property type="entry name" value="Fe-S hydro-lyase, tartrate dehydratase beta-type, catalytic domain"/>
    <property type="match status" value="1"/>
</dbReference>
<comment type="similarity">
    <text evidence="1">Belongs to the class-I fumarase family.</text>
</comment>
<dbReference type="RefSeq" id="WP_071064426.1">
    <property type="nucleotide sequence ID" value="NZ_MKIE01000013.1"/>
</dbReference>